<dbReference type="InterPro" id="IPR009057">
    <property type="entry name" value="Homeodomain-like_sf"/>
</dbReference>
<keyword evidence="1" id="KW-0805">Transcription regulation</keyword>
<dbReference type="SUPFAM" id="SSF48498">
    <property type="entry name" value="Tetracyclin repressor-like, C-terminal domain"/>
    <property type="match status" value="1"/>
</dbReference>
<name>A0ABN2CYJ5_9ACTN</name>
<evidence type="ECO:0000259" key="5">
    <source>
        <dbReference type="PROSITE" id="PS50977"/>
    </source>
</evidence>
<dbReference type="Gene3D" id="1.10.10.60">
    <property type="entry name" value="Homeodomain-like"/>
    <property type="match status" value="1"/>
</dbReference>
<evidence type="ECO:0000256" key="1">
    <source>
        <dbReference type="ARBA" id="ARBA00023015"/>
    </source>
</evidence>
<proteinExistence type="predicted"/>
<keyword evidence="7" id="KW-1185">Reference proteome</keyword>
<sequence>MPRQYSKGARTAATFLEAARKEFATRGYLSTKVEDIARTAGRSSASFYNYFTDKADVLAALAQAFHEDTRAQIAVPYQEGRPPKEAIRMAITIFWETYRDRLGALSGVFQASMADPAFLESWRDIRRSAIDFIAHGVEHAQKEGYCPGIDVRMTSSALSSMLELSCYVWLAQGGDNGDSVVDEEAAIDSLAGIWYHAIYWRPEDQSPA</sequence>
<comment type="caution">
    <text evidence="6">The sequence shown here is derived from an EMBL/GenBank/DDBJ whole genome shotgun (WGS) entry which is preliminary data.</text>
</comment>
<keyword evidence="2 4" id="KW-0238">DNA-binding</keyword>
<reference evidence="6 7" key="1">
    <citation type="journal article" date="2019" name="Int. J. Syst. Evol. Microbiol.">
        <title>The Global Catalogue of Microorganisms (GCM) 10K type strain sequencing project: providing services to taxonomists for standard genome sequencing and annotation.</title>
        <authorList>
            <consortium name="The Broad Institute Genomics Platform"/>
            <consortium name="The Broad Institute Genome Sequencing Center for Infectious Disease"/>
            <person name="Wu L."/>
            <person name="Ma J."/>
        </authorList>
    </citation>
    <scope>NUCLEOTIDE SEQUENCE [LARGE SCALE GENOMIC DNA]</scope>
    <source>
        <strain evidence="6 7">JCM 15933</strain>
    </source>
</reference>
<dbReference type="RefSeq" id="WP_344513056.1">
    <property type="nucleotide sequence ID" value="NZ_BAAAQD010000036.1"/>
</dbReference>
<gene>
    <name evidence="6" type="ORF">GCM10009827_104280</name>
</gene>
<dbReference type="InterPro" id="IPR049397">
    <property type="entry name" value="EthR_C"/>
</dbReference>
<dbReference type="InterPro" id="IPR001647">
    <property type="entry name" value="HTH_TetR"/>
</dbReference>
<accession>A0ABN2CYJ5</accession>
<dbReference type="Gene3D" id="1.10.357.10">
    <property type="entry name" value="Tetracycline Repressor, domain 2"/>
    <property type="match status" value="1"/>
</dbReference>
<dbReference type="InterPro" id="IPR050109">
    <property type="entry name" value="HTH-type_TetR-like_transc_reg"/>
</dbReference>
<dbReference type="PANTHER" id="PTHR30055:SF234">
    <property type="entry name" value="HTH-TYPE TRANSCRIPTIONAL REGULATOR BETI"/>
    <property type="match status" value="1"/>
</dbReference>
<dbReference type="InterPro" id="IPR036271">
    <property type="entry name" value="Tet_transcr_reg_TetR-rel_C_sf"/>
</dbReference>
<dbReference type="Pfam" id="PF21313">
    <property type="entry name" value="EthR_C"/>
    <property type="match status" value="1"/>
</dbReference>
<dbReference type="EMBL" id="BAAAQD010000036">
    <property type="protein sequence ID" value="GAA1565739.1"/>
    <property type="molecule type" value="Genomic_DNA"/>
</dbReference>
<dbReference type="Pfam" id="PF00440">
    <property type="entry name" value="TetR_N"/>
    <property type="match status" value="1"/>
</dbReference>
<keyword evidence="3" id="KW-0804">Transcription</keyword>
<evidence type="ECO:0000313" key="7">
    <source>
        <dbReference type="Proteomes" id="UP001501470"/>
    </source>
</evidence>
<dbReference type="PROSITE" id="PS50977">
    <property type="entry name" value="HTH_TETR_2"/>
    <property type="match status" value="1"/>
</dbReference>
<feature type="domain" description="HTH tetR-type" evidence="5">
    <location>
        <begin position="9"/>
        <end position="69"/>
    </location>
</feature>
<protein>
    <submittedName>
        <fullName evidence="6">TetR/AcrR family transcriptional regulator</fullName>
    </submittedName>
</protein>
<evidence type="ECO:0000256" key="3">
    <source>
        <dbReference type="ARBA" id="ARBA00023163"/>
    </source>
</evidence>
<dbReference type="PRINTS" id="PR00455">
    <property type="entry name" value="HTHTETR"/>
</dbReference>
<organism evidence="6 7">
    <name type="scientific">Dactylosporangium maewongense</name>
    <dbReference type="NCBI Taxonomy" id="634393"/>
    <lineage>
        <taxon>Bacteria</taxon>
        <taxon>Bacillati</taxon>
        <taxon>Actinomycetota</taxon>
        <taxon>Actinomycetes</taxon>
        <taxon>Micromonosporales</taxon>
        <taxon>Micromonosporaceae</taxon>
        <taxon>Dactylosporangium</taxon>
    </lineage>
</organism>
<dbReference type="PANTHER" id="PTHR30055">
    <property type="entry name" value="HTH-TYPE TRANSCRIPTIONAL REGULATOR RUTR"/>
    <property type="match status" value="1"/>
</dbReference>
<dbReference type="Proteomes" id="UP001501470">
    <property type="component" value="Unassembled WGS sequence"/>
</dbReference>
<feature type="DNA-binding region" description="H-T-H motif" evidence="4">
    <location>
        <begin position="32"/>
        <end position="51"/>
    </location>
</feature>
<evidence type="ECO:0000256" key="2">
    <source>
        <dbReference type="ARBA" id="ARBA00023125"/>
    </source>
</evidence>
<evidence type="ECO:0000313" key="6">
    <source>
        <dbReference type="EMBL" id="GAA1565739.1"/>
    </source>
</evidence>
<dbReference type="SUPFAM" id="SSF46689">
    <property type="entry name" value="Homeodomain-like"/>
    <property type="match status" value="1"/>
</dbReference>
<evidence type="ECO:0000256" key="4">
    <source>
        <dbReference type="PROSITE-ProRule" id="PRU00335"/>
    </source>
</evidence>